<dbReference type="RefSeq" id="XP_040726985.1">
    <property type="nucleotide sequence ID" value="XM_040868752.1"/>
</dbReference>
<evidence type="ECO:0000313" key="2">
    <source>
        <dbReference type="Proteomes" id="UP000193685"/>
    </source>
</evidence>
<dbReference type="AlphaFoldDB" id="A0A1Y2FNF0"/>
<dbReference type="EMBL" id="MCFI01000004">
    <property type="protein sequence ID" value="ORY85503.1"/>
    <property type="molecule type" value="Genomic_DNA"/>
</dbReference>
<sequence>MPGNSSMKNFAPGTTRILDFPVSQMRKFGPSASYPRKTPGVPRAPHFSGLLLVMTTAQPNGWILRC</sequence>
<keyword evidence="2" id="KW-1185">Reference proteome</keyword>
<comment type="caution">
    <text evidence="1">The sequence shown here is derived from an EMBL/GenBank/DDBJ whole genome shotgun (WGS) entry which is preliminary data.</text>
</comment>
<protein>
    <submittedName>
        <fullName evidence="1">Uncharacterized protein</fullName>
    </submittedName>
</protein>
<dbReference type="GeneID" id="63785351"/>
<name>A0A1Y2FNF0_PROLT</name>
<organism evidence="1 2">
    <name type="scientific">Protomyces lactucae-debilis</name>
    <dbReference type="NCBI Taxonomy" id="2754530"/>
    <lineage>
        <taxon>Eukaryota</taxon>
        <taxon>Fungi</taxon>
        <taxon>Dikarya</taxon>
        <taxon>Ascomycota</taxon>
        <taxon>Taphrinomycotina</taxon>
        <taxon>Taphrinomycetes</taxon>
        <taxon>Taphrinales</taxon>
        <taxon>Protomycetaceae</taxon>
        <taxon>Protomyces</taxon>
    </lineage>
</organism>
<gene>
    <name evidence="1" type="ORF">BCR37DRAFT_377182</name>
</gene>
<accession>A0A1Y2FNF0</accession>
<evidence type="ECO:0000313" key="1">
    <source>
        <dbReference type="EMBL" id="ORY85503.1"/>
    </source>
</evidence>
<dbReference type="Proteomes" id="UP000193685">
    <property type="component" value="Unassembled WGS sequence"/>
</dbReference>
<reference evidence="1 2" key="1">
    <citation type="submission" date="2016-07" db="EMBL/GenBank/DDBJ databases">
        <title>Pervasive Adenine N6-methylation of Active Genes in Fungi.</title>
        <authorList>
            <consortium name="DOE Joint Genome Institute"/>
            <person name="Mondo S.J."/>
            <person name="Dannebaum R.O."/>
            <person name="Kuo R.C."/>
            <person name="Labutti K."/>
            <person name="Haridas S."/>
            <person name="Kuo A."/>
            <person name="Salamov A."/>
            <person name="Ahrendt S.R."/>
            <person name="Lipzen A."/>
            <person name="Sullivan W."/>
            <person name="Andreopoulos W.B."/>
            <person name="Clum A."/>
            <person name="Lindquist E."/>
            <person name="Daum C."/>
            <person name="Ramamoorthy G.K."/>
            <person name="Gryganskyi A."/>
            <person name="Culley D."/>
            <person name="Magnuson J.K."/>
            <person name="James T.Y."/>
            <person name="O'Malley M.A."/>
            <person name="Stajich J.E."/>
            <person name="Spatafora J.W."/>
            <person name="Visel A."/>
            <person name="Grigoriev I.V."/>
        </authorList>
    </citation>
    <scope>NUCLEOTIDE SEQUENCE [LARGE SCALE GENOMIC DNA]</scope>
    <source>
        <strain evidence="1 2">12-1054</strain>
    </source>
</reference>
<proteinExistence type="predicted"/>